<feature type="transmembrane region" description="Helical" evidence="1">
    <location>
        <begin position="80"/>
        <end position="100"/>
    </location>
</feature>
<keyword evidence="1" id="KW-0472">Membrane</keyword>
<name>A0A0A0JQK2_9MICO</name>
<comment type="caution">
    <text evidence="2">The sequence shown here is derived from an EMBL/GenBank/DDBJ whole genome shotgun (WGS) entry which is preliminary data.</text>
</comment>
<reference evidence="2 3" key="1">
    <citation type="submission" date="2013-08" db="EMBL/GenBank/DDBJ databases">
        <title>The genome sequence of Knoellia subterranea.</title>
        <authorList>
            <person name="Zhu W."/>
            <person name="Wang G."/>
        </authorList>
    </citation>
    <scope>NUCLEOTIDE SEQUENCE [LARGE SCALE GENOMIC DNA]</scope>
    <source>
        <strain evidence="2 3">KCTC 19937</strain>
    </source>
</reference>
<gene>
    <name evidence="2" type="ORF">N803_09620</name>
</gene>
<evidence type="ECO:0008006" key="4">
    <source>
        <dbReference type="Google" id="ProtNLM"/>
    </source>
</evidence>
<accession>A0A0A0JQK2</accession>
<evidence type="ECO:0000313" key="2">
    <source>
        <dbReference type="EMBL" id="KGN38317.1"/>
    </source>
</evidence>
<dbReference type="STRING" id="1385521.N803_09620"/>
<evidence type="ECO:0000313" key="3">
    <source>
        <dbReference type="Proteomes" id="UP000030011"/>
    </source>
</evidence>
<evidence type="ECO:0000256" key="1">
    <source>
        <dbReference type="SAM" id="Phobius"/>
    </source>
</evidence>
<protein>
    <recommendedName>
        <fullName evidence="4">DUF4870 domain-containing protein</fullName>
    </recommendedName>
</protein>
<proteinExistence type="predicted"/>
<keyword evidence="3" id="KW-1185">Reference proteome</keyword>
<dbReference type="EMBL" id="AVPK01000003">
    <property type="protein sequence ID" value="KGN38317.1"/>
    <property type="molecule type" value="Genomic_DNA"/>
</dbReference>
<dbReference type="AlphaFoldDB" id="A0A0A0JQK2"/>
<sequence>MGNGPFLQDTLGRTVANAPVEAAPRLRFTWTTDGRYLAGLVQLAPSFIGPLFPIACIIHLLAHFDGRPLVLDAGAAAWRFFMKGLAVLAVTCLGLLSAGFDDLVGTAAGWIAGLWVATFAIAAVWTAASGRLFPYPLDGFRLRMRRRRGA</sequence>
<keyword evidence="1" id="KW-1133">Transmembrane helix</keyword>
<dbReference type="Proteomes" id="UP000030011">
    <property type="component" value="Unassembled WGS sequence"/>
</dbReference>
<feature type="transmembrane region" description="Helical" evidence="1">
    <location>
        <begin position="112"/>
        <end position="137"/>
    </location>
</feature>
<dbReference type="OrthoDB" id="4868840at2"/>
<keyword evidence="1" id="KW-0812">Transmembrane</keyword>
<organism evidence="2 3">
    <name type="scientific">Knoellia subterranea KCTC 19937</name>
    <dbReference type="NCBI Taxonomy" id="1385521"/>
    <lineage>
        <taxon>Bacteria</taxon>
        <taxon>Bacillati</taxon>
        <taxon>Actinomycetota</taxon>
        <taxon>Actinomycetes</taxon>
        <taxon>Micrococcales</taxon>
        <taxon>Intrasporangiaceae</taxon>
        <taxon>Knoellia</taxon>
    </lineage>
</organism>
<feature type="transmembrane region" description="Helical" evidence="1">
    <location>
        <begin position="36"/>
        <end position="60"/>
    </location>
</feature>
<dbReference type="RefSeq" id="WP_035903484.1">
    <property type="nucleotide sequence ID" value="NZ_AVPK01000003.1"/>
</dbReference>